<dbReference type="SUPFAM" id="SSF55347">
    <property type="entry name" value="Glyceraldehyde-3-phosphate dehydrogenase-like, C-terminal domain"/>
    <property type="match status" value="1"/>
</dbReference>
<evidence type="ECO:0000256" key="1">
    <source>
        <dbReference type="ARBA" id="ARBA00010928"/>
    </source>
</evidence>
<reference evidence="5 6" key="1">
    <citation type="submission" date="2018-06" db="EMBL/GenBank/DDBJ databases">
        <title>Genomic Encyclopedia of Archaeal and Bacterial Type Strains, Phase II (KMG-II): from individual species to whole genera.</title>
        <authorList>
            <person name="Goeker M."/>
        </authorList>
    </citation>
    <scope>NUCLEOTIDE SEQUENCE [LARGE SCALE GENOMIC DNA]</scope>
    <source>
        <strain evidence="5 6">DSM 17205</strain>
    </source>
</reference>
<dbReference type="PANTHER" id="PTHR22604">
    <property type="entry name" value="OXIDOREDUCTASES"/>
    <property type="match status" value="1"/>
</dbReference>
<accession>A0ABX5PYH7</accession>
<comment type="caution">
    <text evidence="5">The sequence shown here is derived from an EMBL/GenBank/DDBJ whole genome shotgun (WGS) entry which is preliminary data.</text>
</comment>
<dbReference type="Proteomes" id="UP000248584">
    <property type="component" value="Unassembled WGS sequence"/>
</dbReference>
<keyword evidence="6" id="KW-1185">Reference proteome</keyword>
<comment type="similarity">
    <text evidence="1">Belongs to the Gfo/Idh/MocA family.</text>
</comment>
<sequence>MVNFGIIGLGKIVHKFAHDIALVDSCTLKAVGSRNKEKAREFATSYNALYYYDSYEQVAANPEVDVIYIATPHTFHYKNTMMCLHAGKAVICEKPFAMNTSEVKDMIKTAKEKNLFLMEALWTRFIPGTLQVMELIDSGAIGRINSISSSFGFAATREPNSRLNRKDLGGGSLLDIGIYPIFISLLLLGLPKETYAVGQLNSNNVDQHCAMIMKFKNNATASLKSDFTSKIPIETIIYGSKGKITMEEPFHSTRKLVVEIEHQETQIINTVIDGNGYTHEIKEVVACLKNNKNESDLMTHQFSLDLIKTLDHVRSLIGLEY</sequence>
<gene>
    <name evidence="5" type="ORF">LX97_01740</name>
</gene>
<dbReference type="Gene3D" id="3.30.360.10">
    <property type="entry name" value="Dihydrodipicolinate Reductase, domain 2"/>
    <property type="match status" value="1"/>
</dbReference>
<keyword evidence="2" id="KW-0560">Oxidoreductase</keyword>
<dbReference type="SUPFAM" id="SSF51735">
    <property type="entry name" value="NAD(P)-binding Rossmann-fold domains"/>
    <property type="match status" value="1"/>
</dbReference>
<dbReference type="Pfam" id="PF22725">
    <property type="entry name" value="GFO_IDH_MocA_C3"/>
    <property type="match status" value="1"/>
</dbReference>
<dbReference type="Gene3D" id="3.40.50.720">
    <property type="entry name" value="NAD(P)-binding Rossmann-like Domain"/>
    <property type="match status" value="1"/>
</dbReference>
<evidence type="ECO:0000259" key="4">
    <source>
        <dbReference type="Pfam" id="PF22725"/>
    </source>
</evidence>
<evidence type="ECO:0000259" key="3">
    <source>
        <dbReference type="Pfam" id="PF01408"/>
    </source>
</evidence>
<dbReference type="InterPro" id="IPR036291">
    <property type="entry name" value="NAD(P)-bd_dom_sf"/>
</dbReference>
<organism evidence="5 6">
    <name type="scientific">Nonlabens dokdonensis</name>
    <dbReference type="NCBI Taxonomy" id="328515"/>
    <lineage>
        <taxon>Bacteria</taxon>
        <taxon>Pseudomonadati</taxon>
        <taxon>Bacteroidota</taxon>
        <taxon>Flavobacteriia</taxon>
        <taxon>Flavobacteriales</taxon>
        <taxon>Flavobacteriaceae</taxon>
        <taxon>Nonlabens</taxon>
    </lineage>
</organism>
<dbReference type="InterPro" id="IPR000683">
    <property type="entry name" value="Gfo/Idh/MocA-like_OxRdtase_N"/>
</dbReference>
<dbReference type="Pfam" id="PF01408">
    <property type="entry name" value="GFO_IDH_MocA"/>
    <property type="match status" value="1"/>
</dbReference>
<protein>
    <submittedName>
        <fullName evidence="5">Dehydrogenase</fullName>
    </submittedName>
</protein>
<dbReference type="InterPro" id="IPR055170">
    <property type="entry name" value="GFO_IDH_MocA-like_dom"/>
</dbReference>
<evidence type="ECO:0000256" key="2">
    <source>
        <dbReference type="ARBA" id="ARBA00023002"/>
    </source>
</evidence>
<dbReference type="RefSeq" id="WP_015362940.1">
    <property type="nucleotide sequence ID" value="NZ_QKZR01000002.1"/>
</dbReference>
<dbReference type="InterPro" id="IPR050984">
    <property type="entry name" value="Gfo/Idh/MocA_domain"/>
</dbReference>
<name>A0ABX5PYH7_9FLAO</name>
<evidence type="ECO:0000313" key="6">
    <source>
        <dbReference type="Proteomes" id="UP000248584"/>
    </source>
</evidence>
<evidence type="ECO:0000313" key="5">
    <source>
        <dbReference type="EMBL" id="PZX40967.1"/>
    </source>
</evidence>
<dbReference type="EMBL" id="QKZR01000002">
    <property type="protein sequence ID" value="PZX40967.1"/>
    <property type="molecule type" value="Genomic_DNA"/>
</dbReference>
<feature type="domain" description="GFO/IDH/MocA-like oxidoreductase" evidence="4">
    <location>
        <begin position="130"/>
        <end position="244"/>
    </location>
</feature>
<dbReference type="PANTHER" id="PTHR22604:SF105">
    <property type="entry name" value="TRANS-1,2-DIHYDROBENZENE-1,2-DIOL DEHYDROGENASE"/>
    <property type="match status" value="1"/>
</dbReference>
<feature type="domain" description="Gfo/Idh/MocA-like oxidoreductase N-terminal" evidence="3">
    <location>
        <begin position="2"/>
        <end position="118"/>
    </location>
</feature>
<proteinExistence type="inferred from homology"/>